<reference evidence="1" key="1">
    <citation type="submission" date="2021-11" db="EMBL/GenBank/DDBJ databases">
        <authorList>
            <person name="Bulgarelli D."/>
        </authorList>
    </citation>
    <scope>NUCLEOTIDE SEQUENCE</scope>
    <source>
        <strain evidence="1">Bi133</strain>
    </source>
</reference>
<evidence type="ECO:0000313" key="2">
    <source>
        <dbReference type="Proteomes" id="UP000789326"/>
    </source>
</evidence>
<evidence type="ECO:0000313" key="1">
    <source>
        <dbReference type="EMBL" id="CAH0308546.1"/>
    </source>
</evidence>
<accession>A0A9W4PJW1</accession>
<protein>
    <submittedName>
        <fullName evidence="1">Uncharacterized protein</fullName>
    </submittedName>
</protein>
<organism evidence="1 2">
    <name type="scientific">Peribacillus simplex</name>
    <dbReference type="NCBI Taxonomy" id="1478"/>
    <lineage>
        <taxon>Bacteria</taxon>
        <taxon>Bacillati</taxon>
        <taxon>Bacillota</taxon>
        <taxon>Bacilli</taxon>
        <taxon>Bacillales</taxon>
        <taxon>Bacillaceae</taxon>
        <taxon>Peribacillus</taxon>
    </lineage>
</organism>
<gene>
    <name evidence="1" type="ORF">SRABI133_04840</name>
</gene>
<name>A0A9W4PJW1_9BACI</name>
<dbReference type="Proteomes" id="UP000789326">
    <property type="component" value="Unassembled WGS sequence"/>
</dbReference>
<dbReference type="EMBL" id="CAKKMG010000126">
    <property type="protein sequence ID" value="CAH0308546.1"/>
    <property type="molecule type" value="Genomic_DNA"/>
</dbReference>
<comment type="caution">
    <text evidence="1">The sequence shown here is derived from an EMBL/GenBank/DDBJ whole genome shotgun (WGS) entry which is preliminary data.</text>
</comment>
<proteinExistence type="predicted"/>
<dbReference type="AlphaFoldDB" id="A0A9W4PJW1"/>
<sequence length="47" mass="5190">MKVSLTKITGSILGRPTSEYISFTKSYMKVKSMAASILRTKWFGGTS</sequence>